<accession>A0ABN9V120</accession>
<dbReference type="InterPro" id="IPR002110">
    <property type="entry name" value="Ankyrin_rpt"/>
</dbReference>
<evidence type="ECO:0000256" key="4">
    <source>
        <dbReference type="SAM" id="MobiDB-lite"/>
    </source>
</evidence>
<evidence type="ECO:0000256" key="1">
    <source>
        <dbReference type="ARBA" id="ARBA00006499"/>
    </source>
</evidence>
<dbReference type="Gene3D" id="3.40.50.1820">
    <property type="entry name" value="alpha/beta hydrolase"/>
    <property type="match status" value="1"/>
</dbReference>
<dbReference type="PANTHER" id="PTHR10655:SF17">
    <property type="entry name" value="LYSOPHOSPHOLIPASE-LIKE PROTEIN 1"/>
    <property type="match status" value="1"/>
</dbReference>
<dbReference type="Pfam" id="PF02230">
    <property type="entry name" value="Abhydrolase_2"/>
    <property type="match status" value="1"/>
</dbReference>
<keyword evidence="3" id="KW-0040">ANK repeat</keyword>
<feature type="region of interest" description="Disordered" evidence="4">
    <location>
        <begin position="378"/>
        <end position="429"/>
    </location>
</feature>
<feature type="region of interest" description="Disordered" evidence="4">
    <location>
        <begin position="263"/>
        <end position="332"/>
    </location>
</feature>
<evidence type="ECO:0000259" key="6">
    <source>
        <dbReference type="Pfam" id="PF02230"/>
    </source>
</evidence>
<protein>
    <recommendedName>
        <fullName evidence="6">Phospholipase/carboxylesterase/thioesterase domain-containing protein</fullName>
    </recommendedName>
</protein>
<dbReference type="PROSITE" id="PS50088">
    <property type="entry name" value="ANK_REPEAT"/>
    <property type="match status" value="1"/>
</dbReference>
<feature type="compositionally biased region" description="Low complexity" evidence="4">
    <location>
        <begin position="263"/>
        <end position="294"/>
    </location>
</feature>
<dbReference type="InterPro" id="IPR036770">
    <property type="entry name" value="Ankyrin_rpt-contain_sf"/>
</dbReference>
<keyword evidence="8" id="KW-1185">Reference proteome</keyword>
<keyword evidence="2" id="KW-0378">Hydrolase</keyword>
<comment type="similarity">
    <text evidence="1">Belongs to the AB hydrolase superfamily. AB hydrolase 2 family.</text>
</comment>
<dbReference type="SUPFAM" id="SSF48403">
    <property type="entry name" value="Ankyrin repeat"/>
    <property type="match status" value="1"/>
</dbReference>
<feature type="repeat" description="ANK" evidence="3">
    <location>
        <begin position="450"/>
        <end position="482"/>
    </location>
</feature>
<name>A0ABN9V120_9DINO</name>
<comment type="caution">
    <text evidence="7">The sequence shown here is derived from an EMBL/GenBank/DDBJ whole genome shotgun (WGS) entry which is preliminary data.</text>
</comment>
<feature type="domain" description="Phospholipase/carboxylesterase/thioesterase" evidence="6">
    <location>
        <begin position="42"/>
        <end position="243"/>
    </location>
</feature>
<feature type="non-terminal residue" evidence="7">
    <location>
        <position position="1"/>
    </location>
</feature>
<evidence type="ECO:0000313" key="8">
    <source>
        <dbReference type="Proteomes" id="UP001189429"/>
    </source>
</evidence>
<sequence length="513" mass="52909">AGAPRPRASSRGPWCVLLPVSLLPVPRAALHTADPGRPLLVVSPRGREPAAAVILLHGMFQSARLMAGPAEALVRGLPHVRLLAPTAPTRPCLFGTGPAWFGQDEAAAHRQAKEAILEVRELAARCWPLEEAGCLARVVLAGFSQGGTVAEVIAATSEHRFAGLLLFGAGLPPGSQGPEITPGARGLEVLQCHGERDRVCPLRWARQGARRLRQCGARARFSRHRGVGHTIPDEMAAEARAWLRRRLPDPLCGVGGRGGSGAAVCARSRSSRSGSSCGSSCGSSRDSLGSSGSSRDGGFGGLAVSEVPRRPRAGPPRRRVDAGSAERAGDRGALERTVGLVIREAGGFGPGGPREPNWVVEDIELEPPPASFCGVRLGDSGDEGDAGRWPRRRAAQAATRPAAPRPRGAAATLTPVGCSSAPLRPTDADAADAADADAVRASVGGAAPPPGEAPLQLAAARGDAVEVKRLLRQRADPDARAGSFGEPPLLGAVRAGSPAVAALLLLGRCDPRA</sequence>
<dbReference type="Gene3D" id="1.25.40.20">
    <property type="entry name" value="Ankyrin repeat-containing domain"/>
    <property type="match status" value="1"/>
</dbReference>
<evidence type="ECO:0000256" key="3">
    <source>
        <dbReference type="PROSITE-ProRule" id="PRU00023"/>
    </source>
</evidence>
<dbReference type="EMBL" id="CAUYUJ010016533">
    <property type="protein sequence ID" value="CAK0866408.1"/>
    <property type="molecule type" value="Genomic_DNA"/>
</dbReference>
<feature type="chain" id="PRO_5047044307" description="Phospholipase/carboxylesterase/thioesterase domain-containing protein" evidence="5">
    <location>
        <begin position="29"/>
        <end position="513"/>
    </location>
</feature>
<dbReference type="PANTHER" id="PTHR10655">
    <property type="entry name" value="LYSOPHOSPHOLIPASE-RELATED"/>
    <property type="match status" value="1"/>
</dbReference>
<dbReference type="SUPFAM" id="SSF53474">
    <property type="entry name" value="alpha/beta-Hydrolases"/>
    <property type="match status" value="1"/>
</dbReference>
<dbReference type="InterPro" id="IPR003140">
    <property type="entry name" value="PLipase/COase/thioEstase"/>
</dbReference>
<dbReference type="Proteomes" id="UP001189429">
    <property type="component" value="Unassembled WGS sequence"/>
</dbReference>
<evidence type="ECO:0000313" key="7">
    <source>
        <dbReference type="EMBL" id="CAK0866408.1"/>
    </source>
</evidence>
<proteinExistence type="inferred from homology"/>
<organism evidence="7 8">
    <name type="scientific">Prorocentrum cordatum</name>
    <dbReference type="NCBI Taxonomy" id="2364126"/>
    <lineage>
        <taxon>Eukaryota</taxon>
        <taxon>Sar</taxon>
        <taxon>Alveolata</taxon>
        <taxon>Dinophyceae</taxon>
        <taxon>Prorocentrales</taxon>
        <taxon>Prorocentraceae</taxon>
        <taxon>Prorocentrum</taxon>
    </lineage>
</organism>
<feature type="compositionally biased region" description="Low complexity" evidence="4">
    <location>
        <begin position="395"/>
        <end position="411"/>
    </location>
</feature>
<feature type="signal peptide" evidence="5">
    <location>
        <begin position="1"/>
        <end position="28"/>
    </location>
</feature>
<gene>
    <name evidence="7" type="ORF">PCOR1329_LOCUS53597</name>
</gene>
<feature type="non-terminal residue" evidence="7">
    <location>
        <position position="513"/>
    </location>
</feature>
<dbReference type="InterPro" id="IPR050565">
    <property type="entry name" value="LYPA1-2/EST-like"/>
</dbReference>
<dbReference type="InterPro" id="IPR029058">
    <property type="entry name" value="AB_hydrolase_fold"/>
</dbReference>
<reference evidence="7" key="1">
    <citation type="submission" date="2023-10" db="EMBL/GenBank/DDBJ databases">
        <authorList>
            <person name="Chen Y."/>
            <person name="Shah S."/>
            <person name="Dougan E. K."/>
            <person name="Thang M."/>
            <person name="Chan C."/>
        </authorList>
    </citation>
    <scope>NUCLEOTIDE SEQUENCE [LARGE SCALE GENOMIC DNA]</scope>
</reference>
<keyword evidence="5" id="KW-0732">Signal</keyword>
<evidence type="ECO:0000256" key="5">
    <source>
        <dbReference type="SAM" id="SignalP"/>
    </source>
</evidence>
<evidence type="ECO:0000256" key="2">
    <source>
        <dbReference type="ARBA" id="ARBA00022801"/>
    </source>
</evidence>